<dbReference type="InterPro" id="IPR023631">
    <property type="entry name" value="Amidase_dom"/>
</dbReference>
<dbReference type="PANTHER" id="PTHR42678">
    <property type="entry name" value="AMIDASE"/>
    <property type="match status" value="1"/>
</dbReference>
<dbReference type="InterPro" id="IPR036928">
    <property type="entry name" value="AS_sf"/>
</dbReference>
<comment type="caution">
    <text evidence="2">The sequence shown here is derived from an EMBL/GenBank/DDBJ whole genome shotgun (WGS) entry which is preliminary data.</text>
</comment>
<name>A0A7C3KEG2_9CYAN</name>
<dbReference type="PANTHER" id="PTHR42678:SF34">
    <property type="entry name" value="OS04G0183300 PROTEIN"/>
    <property type="match status" value="1"/>
</dbReference>
<evidence type="ECO:0000259" key="1">
    <source>
        <dbReference type="Pfam" id="PF01425"/>
    </source>
</evidence>
<evidence type="ECO:0000313" key="2">
    <source>
        <dbReference type="EMBL" id="HFM98028.1"/>
    </source>
</evidence>
<dbReference type="Pfam" id="PF01425">
    <property type="entry name" value="Amidase"/>
    <property type="match status" value="1"/>
</dbReference>
<feature type="domain" description="Amidase" evidence="1">
    <location>
        <begin position="45"/>
        <end position="474"/>
    </location>
</feature>
<dbReference type="NCBIfam" id="NF005300">
    <property type="entry name" value="PRK06828.1"/>
    <property type="match status" value="1"/>
</dbReference>
<dbReference type="NCBIfam" id="TIGR02595">
    <property type="entry name" value="PEP_CTERM"/>
    <property type="match status" value="1"/>
</dbReference>
<proteinExistence type="predicted"/>
<sequence length="534" mass="55319">MQEASIFQIQAAYDAKLISSEQLTQLYLNRIAAYDAFDGVGPQGSKLNSILTLNPNALKDAAALDAERLTTGPRSLLHGVPILLKDNVDTFDLPTTAGSVALEGSIPLDDAFIAKQLRDAGAIILGKTNLTEFANYLTTGMPAGYSSLGGYVFNPYNPAALPDGDGRAVLSPGGSSAGSGAAIAANLAVVAIGTETSGSILSPANQNSLVGIKPTLGLTSRDGIIPIAASQDVPGPLARNVADAAILLGAITGVDPSDPVTETSVGKSFTDYTQFLDKDALKGARIGVPKEFFWTAGVSEEQVAIAEAALAVMESLGAEIVEADIPTVPLPGSSVLSYEFKRDLNAYLASLGPDAPVKTLADVIAFNAANPEVALKYGQVLALRSQERDLSPDSPDTLQYLADRAQDLLLAGEQGIDAYIDSNDLDAIFFPGTRGANIAARAGYPSVIVPAGYTSNGAPYGITFSGKAYSEPTLIGLAYAFEQATLARVAPSSVPALPGETVEAIPEPTTVFGVLVSGSGIMALRRRRRQSAES</sequence>
<gene>
    <name evidence="2" type="ORF">ENR64_09795</name>
</gene>
<dbReference type="InterPro" id="IPR013424">
    <property type="entry name" value="Ice-binding_C"/>
</dbReference>
<dbReference type="EMBL" id="DSRU01000139">
    <property type="protein sequence ID" value="HFM98028.1"/>
    <property type="molecule type" value="Genomic_DNA"/>
</dbReference>
<dbReference type="Gene3D" id="3.90.1300.10">
    <property type="entry name" value="Amidase signature (AS) domain"/>
    <property type="match status" value="1"/>
</dbReference>
<dbReference type="AlphaFoldDB" id="A0A7C3KEG2"/>
<organism evidence="2">
    <name type="scientific">Oscillatoriales cyanobacterium SpSt-418</name>
    <dbReference type="NCBI Taxonomy" id="2282169"/>
    <lineage>
        <taxon>Bacteria</taxon>
        <taxon>Bacillati</taxon>
        <taxon>Cyanobacteriota</taxon>
        <taxon>Cyanophyceae</taxon>
        <taxon>Oscillatoriophycideae</taxon>
        <taxon>Oscillatoriales</taxon>
    </lineage>
</organism>
<dbReference type="SUPFAM" id="SSF75304">
    <property type="entry name" value="Amidase signature (AS) enzymes"/>
    <property type="match status" value="1"/>
</dbReference>
<protein>
    <submittedName>
        <fullName evidence="2">PEP-CTERM sorting domain-containing protein</fullName>
    </submittedName>
</protein>
<accession>A0A7C3KEG2</accession>
<reference evidence="2" key="1">
    <citation type="journal article" date="2020" name="mSystems">
        <title>Genome- and Community-Level Interaction Insights into Carbon Utilization and Element Cycling Functions of Hydrothermarchaeota in Hydrothermal Sediment.</title>
        <authorList>
            <person name="Zhou Z."/>
            <person name="Liu Y."/>
            <person name="Xu W."/>
            <person name="Pan J."/>
            <person name="Luo Z.H."/>
            <person name="Li M."/>
        </authorList>
    </citation>
    <scope>NUCLEOTIDE SEQUENCE [LARGE SCALE GENOMIC DNA]</scope>
    <source>
        <strain evidence="2">SpSt-418</strain>
    </source>
</reference>